<feature type="binding site" evidence="5">
    <location>
        <position position="230"/>
    </location>
    <ligand>
        <name>a divalent metal cation</name>
        <dbReference type="ChEBI" id="CHEBI:60240"/>
        <label>1</label>
    </ligand>
</feature>
<evidence type="ECO:0000256" key="4">
    <source>
        <dbReference type="ARBA" id="ARBA00022723"/>
    </source>
</evidence>
<feature type="binding site" evidence="5">
    <location>
        <position position="65"/>
    </location>
    <ligand>
        <name>a divalent metal cation</name>
        <dbReference type="ChEBI" id="CHEBI:60240"/>
        <label>1</label>
    </ligand>
</feature>
<keyword evidence="4 5" id="KW-0479">Metal-binding</keyword>
<dbReference type="PANTHER" id="PTHR13799:SF14">
    <property type="entry name" value="GTP CYCLOHYDROLASE 1 TYPE 2 HOMOLOG"/>
    <property type="match status" value="1"/>
</dbReference>
<dbReference type="GO" id="GO:0005737">
    <property type="term" value="C:cytoplasm"/>
    <property type="evidence" value="ECO:0007669"/>
    <property type="project" value="TreeGrafter"/>
</dbReference>
<keyword evidence="7" id="KW-1185">Reference proteome</keyword>
<dbReference type="RefSeq" id="WP_075082387.1">
    <property type="nucleotide sequence ID" value="NZ_CP042912.1"/>
</dbReference>
<dbReference type="AlphaFoldDB" id="A0A5B9PH15"/>
<feature type="binding site" evidence="5">
    <location>
        <position position="104"/>
    </location>
    <ligand>
        <name>a divalent metal cation</name>
        <dbReference type="ChEBI" id="CHEBI:60240"/>
        <label>1</label>
    </ligand>
</feature>
<accession>A0A5B9PH15</accession>
<dbReference type="SUPFAM" id="SSF102705">
    <property type="entry name" value="NIF3 (NGG1p interacting factor 3)-like"/>
    <property type="match status" value="1"/>
</dbReference>
<proteinExistence type="inferred from homology"/>
<evidence type="ECO:0000313" key="6">
    <source>
        <dbReference type="EMBL" id="QEG24062.1"/>
    </source>
</evidence>
<evidence type="ECO:0000256" key="2">
    <source>
        <dbReference type="ARBA" id="ARBA00011643"/>
    </source>
</evidence>
<feature type="binding site" evidence="5">
    <location>
        <position position="66"/>
    </location>
    <ligand>
        <name>a divalent metal cation</name>
        <dbReference type="ChEBI" id="CHEBI:60240"/>
        <label>1</label>
    </ligand>
</feature>
<comment type="subunit">
    <text evidence="2">Homohexamer.</text>
</comment>
<dbReference type="KEGG" id="mff:MFFC18_39780"/>
<sequence>MNTIASICDFLDQFAPTSLAEDWDNVGLILGDPNREAARVMTCLTVTPESATEAIEKKADLIVSHHPLPFSPTKRITTDQTATRLIWELAGAGVSIHSPHTGFDSANEGINQMLCDRLSIAATRPIVPNRNDPEMPGAGRIGKLPASTSLREFALTVKELFALPRIQVVGDLDASIQRVASACGSGGSFLSGAASRGAECLVTGEATFHSVLEARARKVGLILMGHYFSERFAIEVLSDKLSEAFPEATVWASEQECDPIESL</sequence>
<evidence type="ECO:0000313" key="7">
    <source>
        <dbReference type="Proteomes" id="UP000322214"/>
    </source>
</evidence>
<feature type="binding site" evidence="5">
    <location>
        <position position="226"/>
    </location>
    <ligand>
        <name>a divalent metal cation</name>
        <dbReference type="ChEBI" id="CHEBI:60240"/>
        <label>1</label>
    </ligand>
</feature>
<dbReference type="GO" id="GO:0046872">
    <property type="term" value="F:metal ion binding"/>
    <property type="evidence" value="ECO:0007669"/>
    <property type="project" value="UniProtKB-KW"/>
</dbReference>
<name>A0A5B9PH15_9BACT</name>
<dbReference type="STRING" id="980251.GCA_001642875_04122"/>
<keyword evidence="6" id="KW-0378">Hydrolase</keyword>
<evidence type="ECO:0000256" key="3">
    <source>
        <dbReference type="ARBA" id="ARBA00022112"/>
    </source>
</evidence>
<dbReference type="OrthoDB" id="9792792at2"/>
<evidence type="ECO:0000256" key="5">
    <source>
        <dbReference type="PIRSR" id="PIRSR602678-1"/>
    </source>
</evidence>
<evidence type="ECO:0000256" key="1">
    <source>
        <dbReference type="ARBA" id="ARBA00006964"/>
    </source>
</evidence>
<dbReference type="NCBIfam" id="TIGR00486">
    <property type="entry name" value="YbgI_SA1388"/>
    <property type="match status" value="1"/>
</dbReference>
<dbReference type="PANTHER" id="PTHR13799">
    <property type="entry name" value="NGG1 INTERACTING FACTOR 3"/>
    <property type="match status" value="1"/>
</dbReference>
<dbReference type="Proteomes" id="UP000322214">
    <property type="component" value="Chromosome"/>
</dbReference>
<gene>
    <name evidence="6" type="ORF">MFFC18_39780</name>
</gene>
<dbReference type="Pfam" id="PF01784">
    <property type="entry name" value="DUF34_NIF3"/>
    <property type="match status" value="1"/>
</dbReference>
<dbReference type="InterPro" id="IPR036069">
    <property type="entry name" value="DUF34/NIF3_sf"/>
</dbReference>
<protein>
    <recommendedName>
        <fullName evidence="3">GTP cyclohydrolase 1 type 2 homolog</fullName>
    </recommendedName>
</protein>
<dbReference type="Gene3D" id="3.40.1390.30">
    <property type="entry name" value="NIF3 (NGG1p interacting factor 3)-like"/>
    <property type="match status" value="2"/>
</dbReference>
<dbReference type="EMBL" id="CP042912">
    <property type="protein sequence ID" value="QEG24062.1"/>
    <property type="molecule type" value="Genomic_DNA"/>
</dbReference>
<reference evidence="6 7" key="1">
    <citation type="submission" date="2019-08" db="EMBL/GenBank/DDBJ databases">
        <title>Deep-cultivation of Planctomycetes and their phenomic and genomic characterization uncovers novel biology.</title>
        <authorList>
            <person name="Wiegand S."/>
            <person name="Jogler M."/>
            <person name="Boedeker C."/>
            <person name="Pinto D."/>
            <person name="Vollmers J."/>
            <person name="Rivas-Marin E."/>
            <person name="Kohn T."/>
            <person name="Peeters S.H."/>
            <person name="Heuer A."/>
            <person name="Rast P."/>
            <person name="Oberbeckmann S."/>
            <person name="Bunk B."/>
            <person name="Jeske O."/>
            <person name="Meyerdierks A."/>
            <person name="Storesund J.E."/>
            <person name="Kallscheuer N."/>
            <person name="Luecker S."/>
            <person name="Lage O.M."/>
            <person name="Pohl T."/>
            <person name="Merkel B.J."/>
            <person name="Hornburger P."/>
            <person name="Mueller R.-W."/>
            <person name="Bruemmer F."/>
            <person name="Labrenz M."/>
            <person name="Spormann A.M."/>
            <person name="Op den Camp H."/>
            <person name="Overmann J."/>
            <person name="Amann R."/>
            <person name="Jetten M.S.M."/>
            <person name="Mascher T."/>
            <person name="Medema M.H."/>
            <person name="Devos D.P."/>
            <person name="Kaster A.-K."/>
            <person name="Ovreas L."/>
            <person name="Rohde M."/>
            <person name="Galperin M.Y."/>
            <person name="Jogler C."/>
        </authorList>
    </citation>
    <scope>NUCLEOTIDE SEQUENCE [LARGE SCALE GENOMIC DNA]</scope>
    <source>
        <strain evidence="6 7">FC18</strain>
    </source>
</reference>
<dbReference type="InterPro" id="IPR002678">
    <property type="entry name" value="DUF34/NIF3"/>
</dbReference>
<organism evidence="6 7">
    <name type="scientific">Mariniblastus fucicola</name>
    <dbReference type="NCBI Taxonomy" id="980251"/>
    <lineage>
        <taxon>Bacteria</taxon>
        <taxon>Pseudomonadati</taxon>
        <taxon>Planctomycetota</taxon>
        <taxon>Planctomycetia</taxon>
        <taxon>Pirellulales</taxon>
        <taxon>Pirellulaceae</taxon>
        <taxon>Mariniblastus</taxon>
    </lineage>
</organism>
<comment type="similarity">
    <text evidence="1">Belongs to the GTP cyclohydrolase I type 2/NIF3 family.</text>
</comment>
<dbReference type="FunFam" id="3.40.1390.30:FF:000001">
    <property type="entry name" value="GTP cyclohydrolase 1 type 2"/>
    <property type="match status" value="1"/>
</dbReference>
<dbReference type="GO" id="GO:0016787">
    <property type="term" value="F:hydrolase activity"/>
    <property type="evidence" value="ECO:0007669"/>
    <property type="project" value="UniProtKB-KW"/>
</dbReference>